<dbReference type="EMBL" id="CM001555">
    <property type="protein sequence ID" value="EJG07780.1"/>
    <property type="molecule type" value="Genomic_DNA"/>
</dbReference>
<dbReference type="OrthoDB" id="7513at2157"/>
<dbReference type="HOGENOM" id="CLU_699455_0_0_2"/>
<dbReference type="InterPro" id="IPR008963">
    <property type="entry name" value="Purple_acid_Pase-like_N"/>
</dbReference>
<dbReference type="SUPFAM" id="SSF49363">
    <property type="entry name" value="Purple acid phosphatase, N-terminal domain"/>
    <property type="match status" value="1"/>
</dbReference>
<dbReference type="InterPro" id="IPR004843">
    <property type="entry name" value="Calcineurin-like_PHP"/>
</dbReference>
<sequence>MAGRLALSALLAILLIPLSSSGAAVIWGPYVTGTTDDSAVVSWRTDLPAKGSVLYGPAGGGLTLTVADGQAADLHHLTLTGLSPGTEYTYLISLNGTTGPSGQFRTFGGGLITFAVYGDTRGQAPLFTQMERHKLVADRIAEEENLSFVIHCGDFVTFGNDADEWGEYFEAARAMLSSTTLVPVLGNHEGNRSLYYDAFAMPQWYSFECGGAHVTVLDSNDWVGKRMDDQTAWLEDDLAGGAGWTFVAFHHPPFSSNERAWGGDLELRSLWVPIFERHGVLAVFNGHTHAYERYSVNGTEYFVIPCGGEELYALSERKPAGFRSALEHTLAYLRVRVDADQVLVEVVPVAEISEDNKEVLRVYPKDQVFETVMLPLSQSWVLSVSDLLPRLRLLFDGPFV</sequence>
<evidence type="ECO:0000259" key="3">
    <source>
        <dbReference type="Pfam" id="PF16656"/>
    </source>
</evidence>
<protein>
    <submittedName>
        <fullName evidence="4">Metallophosphoesterase</fullName>
    </submittedName>
</protein>
<dbReference type="SUPFAM" id="SSF56300">
    <property type="entry name" value="Metallo-dependent phosphatases"/>
    <property type="match status" value="1"/>
</dbReference>
<dbReference type="Gene3D" id="2.60.40.380">
    <property type="entry name" value="Purple acid phosphatase-like, N-terminal"/>
    <property type="match status" value="1"/>
</dbReference>
<keyword evidence="5" id="KW-1185">Reference proteome</keyword>
<dbReference type="Proteomes" id="UP000005095">
    <property type="component" value="Chromosome"/>
</dbReference>
<dbReference type="Gene3D" id="3.60.21.10">
    <property type="match status" value="1"/>
</dbReference>
<dbReference type="Pfam" id="PF16656">
    <property type="entry name" value="Pur_ac_phosph_N"/>
    <property type="match status" value="1"/>
</dbReference>
<dbReference type="InterPro" id="IPR015914">
    <property type="entry name" value="PAPs_N"/>
</dbReference>
<evidence type="ECO:0000313" key="5">
    <source>
        <dbReference type="Proteomes" id="UP000005095"/>
    </source>
</evidence>
<dbReference type="AlphaFoldDB" id="J1L4T2"/>
<dbReference type="InterPro" id="IPR003961">
    <property type="entry name" value="FN3_dom"/>
</dbReference>
<keyword evidence="1" id="KW-0732">Signal</keyword>
<name>J1L4T2_9EURY</name>
<proteinExistence type="predicted"/>
<dbReference type="PANTHER" id="PTHR22953">
    <property type="entry name" value="ACID PHOSPHATASE RELATED"/>
    <property type="match status" value="1"/>
</dbReference>
<dbReference type="CDD" id="cd00063">
    <property type="entry name" value="FN3"/>
    <property type="match status" value="1"/>
</dbReference>
<dbReference type="STRING" id="28892.Metli_1836"/>
<dbReference type="GO" id="GO:0003993">
    <property type="term" value="F:acid phosphatase activity"/>
    <property type="evidence" value="ECO:0007669"/>
    <property type="project" value="InterPro"/>
</dbReference>
<evidence type="ECO:0000313" key="4">
    <source>
        <dbReference type="EMBL" id="EJG07780.1"/>
    </source>
</evidence>
<accession>J1L4T2</accession>
<dbReference type="PANTHER" id="PTHR22953:SF153">
    <property type="entry name" value="PURPLE ACID PHOSPHATASE"/>
    <property type="match status" value="1"/>
</dbReference>
<organism evidence="4 5">
    <name type="scientific">Methanofollis liminatans DSM 4140</name>
    <dbReference type="NCBI Taxonomy" id="28892"/>
    <lineage>
        <taxon>Archaea</taxon>
        <taxon>Methanobacteriati</taxon>
        <taxon>Methanobacteriota</taxon>
        <taxon>Stenosarchaea group</taxon>
        <taxon>Methanomicrobia</taxon>
        <taxon>Methanomicrobiales</taxon>
        <taxon>Methanomicrobiaceae</taxon>
        <taxon>Methanofollis</taxon>
    </lineage>
</organism>
<evidence type="ECO:0000256" key="1">
    <source>
        <dbReference type="ARBA" id="ARBA00022729"/>
    </source>
</evidence>
<feature type="domain" description="Calcineurin-like phosphoesterase" evidence="2">
    <location>
        <begin position="113"/>
        <end position="291"/>
    </location>
</feature>
<gene>
    <name evidence="4" type="ORF">Metli_1836</name>
</gene>
<dbReference type="Pfam" id="PF00149">
    <property type="entry name" value="Metallophos"/>
    <property type="match status" value="1"/>
</dbReference>
<dbReference type="InterPro" id="IPR029052">
    <property type="entry name" value="Metallo-depent_PP-like"/>
</dbReference>
<dbReference type="InterPro" id="IPR039331">
    <property type="entry name" value="PAPs-like"/>
</dbReference>
<feature type="domain" description="Purple acid phosphatase N-terminal" evidence="3">
    <location>
        <begin position="31"/>
        <end position="106"/>
    </location>
</feature>
<dbReference type="GO" id="GO:0046872">
    <property type="term" value="F:metal ion binding"/>
    <property type="evidence" value="ECO:0007669"/>
    <property type="project" value="InterPro"/>
</dbReference>
<reference evidence="4 5" key="1">
    <citation type="submission" date="2011-08" db="EMBL/GenBank/DDBJ databases">
        <title>The complete genome of Methanofollis liminatans DSM 4140.</title>
        <authorList>
            <consortium name="US DOE Joint Genome Institute (JGI-PGF)"/>
            <person name="Lucas S."/>
            <person name="Han J."/>
            <person name="Lapidus A."/>
            <person name="Bruce D."/>
            <person name="Goodwin L."/>
            <person name="Pitluck S."/>
            <person name="Peters L."/>
            <person name="Kyrpides N."/>
            <person name="Mavromatis K."/>
            <person name="Ivanova N."/>
            <person name="Mikhailova N."/>
            <person name="Lu M."/>
            <person name="Detter J.C."/>
            <person name="Tapia R."/>
            <person name="Han C."/>
            <person name="Land M."/>
            <person name="Hauser L."/>
            <person name="Markowitz V."/>
            <person name="Cheng J.-F."/>
            <person name="Hugenholtz P."/>
            <person name="Woyke T."/>
            <person name="Wu D."/>
            <person name="Spring S."/>
            <person name="Schuler E."/>
            <person name="Brambilla E."/>
            <person name="Klenk H.-P."/>
            <person name="Eisen J.A."/>
        </authorList>
    </citation>
    <scope>NUCLEOTIDE SEQUENCE [LARGE SCALE GENOMIC DNA]</scope>
    <source>
        <strain evidence="4 5">DSM 4140</strain>
    </source>
</reference>
<evidence type="ECO:0000259" key="2">
    <source>
        <dbReference type="Pfam" id="PF00149"/>
    </source>
</evidence>
<dbReference type="RefSeq" id="WP_004039703.1">
    <property type="nucleotide sequence ID" value="NZ_CM001555.1"/>
</dbReference>